<evidence type="ECO:0000256" key="2">
    <source>
        <dbReference type="SAM" id="MobiDB-lite"/>
    </source>
</evidence>
<dbReference type="OrthoDB" id="6118214at2"/>
<name>A0A1I3WRV3_9GAMM</name>
<dbReference type="RefSeq" id="WP_091705825.1">
    <property type="nucleotide sequence ID" value="NZ_BMYN01000006.1"/>
</dbReference>
<gene>
    <name evidence="3" type="ORF">SAMN05216429_110102</name>
</gene>
<feature type="coiled-coil region" evidence="1">
    <location>
        <begin position="104"/>
        <end position="145"/>
    </location>
</feature>
<dbReference type="AlphaFoldDB" id="A0A1I3WRV3"/>
<protein>
    <submittedName>
        <fullName evidence="3">Uncharacterized protein</fullName>
    </submittedName>
</protein>
<evidence type="ECO:0000256" key="1">
    <source>
        <dbReference type="SAM" id="Coils"/>
    </source>
</evidence>
<accession>A0A1I3WRV3</accession>
<feature type="compositionally biased region" description="Low complexity" evidence="2">
    <location>
        <begin position="83"/>
        <end position="92"/>
    </location>
</feature>
<keyword evidence="4" id="KW-1185">Reference proteome</keyword>
<dbReference type="InterPro" id="IPR049841">
    <property type="entry name" value="VPA1267-like"/>
</dbReference>
<dbReference type="EMBL" id="FOSC01000010">
    <property type="protein sequence ID" value="SFK10070.1"/>
    <property type="molecule type" value="Genomic_DNA"/>
</dbReference>
<dbReference type="Proteomes" id="UP000199445">
    <property type="component" value="Unassembled WGS sequence"/>
</dbReference>
<evidence type="ECO:0000313" key="4">
    <source>
        <dbReference type="Proteomes" id="UP000199445"/>
    </source>
</evidence>
<sequence length="151" mass="16892">MASGQQIAAANIKKFKDWIEERKAAGDWKDYLRGRQLNRTDIAKECGFATSVLRQNPTVKGDLEALEKELADSGIIPSPCGESSSQATSTSSERATDDRIILINDKAQKRIKALEEKNAALSAELMELRAKLKRYEMIEKHLTETGRMVRP</sequence>
<proteinExistence type="predicted"/>
<reference evidence="3 4" key="1">
    <citation type="submission" date="2016-10" db="EMBL/GenBank/DDBJ databases">
        <authorList>
            <person name="de Groot N.N."/>
        </authorList>
    </citation>
    <scope>NUCLEOTIDE SEQUENCE [LARGE SCALE GENOMIC DNA]</scope>
    <source>
        <strain evidence="3 4">IBRC-M 10445</strain>
    </source>
</reference>
<keyword evidence="1" id="KW-0175">Coiled coil</keyword>
<feature type="region of interest" description="Disordered" evidence="2">
    <location>
        <begin position="74"/>
        <end position="97"/>
    </location>
</feature>
<dbReference type="NCBIfam" id="NF040697">
    <property type="entry name" value="VPA1267_fam"/>
    <property type="match status" value="1"/>
</dbReference>
<organism evidence="3 4">
    <name type="scientific">Marinobacter persicus</name>
    <dbReference type="NCBI Taxonomy" id="930118"/>
    <lineage>
        <taxon>Bacteria</taxon>
        <taxon>Pseudomonadati</taxon>
        <taxon>Pseudomonadota</taxon>
        <taxon>Gammaproteobacteria</taxon>
        <taxon>Pseudomonadales</taxon>
        <taxon>Marinobacteraceae</taxon>
        <taxon>Marinobacter</taxon>
    </lineage>
</organism>
<evidence type="ECO:0000313" key="3">
    <source>
        <dbReference type="EMBL" id="SFK10070.1"/>
    </source>
</evidence>